<dbReference type="GO" id="GO:0003697">
    <property type="term" value="F:single-stranded DNA binding"/>
    <property type="evidence" value="ECO:0007669"/>
    <property type="project" value="InterPro"/>
</dbReference>
<name>A0A916RBR8_9HYPH</name>
<protein>
    <submittedName>
        <fullName evidence="1">DUF159 family protein</fullName>
    </submittedName>
</protein>
<evidence type="ECO:0000313" key="1">
    <source>
        <dbReference type="EMBL" id="GGA51764.1"/>
    </source>
</evidence>
<sequence>MIMSAKVFDSDAPLDERRVIIRRYGGDVEMVELPWGLQPREPGGRPFTVVRGEDRKFPSHRCLVPASEFRHRSQGKRYNFGLTNGDWFYFAGIWRPASRDWPEAYAILTTAANEDVAPYHDRQMAVLRRDQRMAWLDLTCPEEELLRPLPAGSFRVSRPCEAHTLAQASLAF</sequence>
<dbReference type="InterPro" id="IPR036590">
    <property type="entry name" value="SRAP-like"/>
</dbReference>
<keyword evidence="2" id="KW-1185">Reference proteome</keyword>
<dbReference type="EMBL" id="BMIF01000001">
    <property type="protein sequence ID" value="GGA51764.1"/>
    <property type="molecule type" value="Genomic_DNA"/>
</dbReference>
<comment type="caution">
    <text evidence="1">The sequence shown here is derived from an EMBL/GenBank/DDBJ whole genome shotgun (WGS) entry which is preliminary data.</text>
</comment>
<dbReference type="Pfam" id="PF02586">
    <property type="entry name" value="SRAP"/>
    <property type="match status" value="1"/>
</dbReference>
<organism evidence="1 2">
    <name type="scientific">Nitratireductor aestuarii</name>
    <dbReference type="NCBI Taxonomy" id="1735103"/>
    <lineage>
        <taxon>Bacteria</taxon>
        <taxon>Pseudomonadati</taxon>
        <taxon>Pseudomonadota</taxon>
        <taxon>Alphaproteobacteria</taxon>
        <taxon>Hyphomicrobiales</taxon>
        <taxon>Phyllobacteriaceae</taxon>
        <taxon>Nitratireductor</taxon>
    </lineage>
</organism>
<evidence type="ECO:0000313" key="2">
    <source>
        <dbReference type="Proteomes" id="UP000636264"/>
    </source>
</evidence>
<reference evidence="1" key="1">
    <citation type="journal article" date="2014" name="Int. J. Syst. Evol. Microbiol.">
        <title>Complete genome sequence of Corynebacterium casei LMG S-19264T (=DSM 44701T), isolated from a smear-ripened cheese.</title>
        <authorList>
            <consortium name="US DOE Joint Genome Institute (JGI-PGF)"/>
            <person name="Walter F."/>
            <person name="Albersmeier A."/>
            <person name="Kalinowski J."/>
            <person name="Ruckert C."/>
        </authorList>
    </citation>
    <scope>NUCLEOTIDE SEQUENCE</scope>
    <source>
        <strain evidence="1">CGMCC 1.15320</strain>
    </source>
</reference>
<dbReference type="GO" id="GO:0106300">
    <property type="term" value="P:protein-DNA covalent cross-linking repair"/>
    <property type="evidence" value="ECO:0007669"/>
    <property type="project" value="InterPro"/>
</dbReference>
<accession>A0A916RBR8</accession>
<reference evidence="1" key="2">
    <citation type="submission" date="2020-09" db="EMBL/GenBank/DDBJ databases">
        <authorList>
            <person name="Sun Q."/>
            <person name="Zhou Y."/>
        </authorList>
    </citation>
    <scope>NUCLEOTIDE SEQUENCE</scope>
    <source>
        <strain evidence="1">CGMCC 1.15320</strain>
    </source>
</reference>
<gene>
    <name evidence="1" type="ORF">GCM10011385_01350</name>
</gene>
<dbReference type="Gene3D" id="3.90.1680.10">
    <property type="entry name" value="SOS response associated peptidase-like"/>
    <property type="match status" value="1"/>
</dbReference>
<proteinExistence type="predicted"/>
<dbReference type="InterPro" id="IPR003738">
    <property type="entry name" value="SRAP"/>
</dbReference>
<dbReference type="SUPFAM" id="SSF143081">
    <property type="entry name" value="BB1717-like"/>
    <property type="match status" value="1"/>
</dbReference>
<dbReference type="Proteomes" id="UP000636264">
    <property type="component" value="Unassembled WGS sequence"/>
</dbReference>
<dbReference type="AlphaFoldDB" id="A0A916RBR8"/>